<evidence type="ECO:0000313" key="1">
    <source>
        <dbReference type="EMBL" id="TCC11269.1"/>
    </source>
</evidence>
<protein>
    <submittedName>
        <fullName evidence="1">Plasmid replication, integration and excision activator</fullName>
    </submittedName>
</protein>
<dbReference type="Proteomes" id="UP000292346">
    <property type="component" value="Unassembled WGS sequence"/>
</dbReference>
<organism evidence="1 2">
    <name type="scientific">Kribbella soli</name>
    <dbReference type="NCBI Taxonomy" id="1124743"/>
    <lineage>
        <taxon>Bacteria</taxon>
        <taxon>Bacillati</taxon>
        <taxon>Actinomycetota</taxon>
        <taxon>Actinomycetes</taxon>
        <taxon>Propionibacteriales</taxon>
        <taxon>Kribbellaceae</taxon>
        <taxon>Kribbella</taxon>
    </lineage>
</organism>
<name>A0A4R0HTR1_9ACTN</name>
<dbReference type="EMBL" id="SJJZ01000001">
    <property type="protein sequence ID" value="TCC11269.1"/>
    <property type="molecule type" value="Genomic_DNA"/>
</dbReference>
<dbReference type="OrthoDB" id="4299905at2"/>
<dbReference type="AlphaFoldDB" id="A0A4R0HTR1"/>
<accession>A0A4R0HTR1</accession>
<proteinExistence type="predicted"/>
<evidence type="ECO:0000313" key="2">
    <source>
        <dbReference type="Proteomes" id="UP000292346"/>
    </source>
</evidence>
<keyword evidence="2" id="KW-1185">Reference proteome</keyword>
<comment type="caution">
    <text evidence="1">The sequence shown here is derived from an EMBL/GenBank/DDBJ whole genome shotgun (WGS) entry which is preliminary data.</text>
</comment>
<sequence length="135" mass="15098">MAMPRKIKIEFGEVFPYGVFAVSEVTQVRDFERSTRERPVYAIDEETGLSVWSVDVMDGDRDARKADRQVSIKILAKQQPVLPPQPQGMPFTPVEFEGMTATPYIAENGNRPRLAWSFKAMAVRAPKSAQAPKAA</sequence>
<reference evidence="1 2" key="1">
    <citation type="submission" date="2019-02" db="EMBL/GenBank/DDBJ databases">
        <title>Kribbella capetownensis sp. nov. and Kribbella speibonae sp. nov., isolated from soil.</title>
        <authorList>
            <person name="Curtis S.M."/>
            <person name="Norton I."/>
            <person name="Everest G.J."/>
            <person name="Meyers P.R."/>
        </authorList>
    </citation>
    <scope>NUCLEOTIDE SEQUENCE [LARGE SCALE GENOMIC DNA]</scope>
    <source>
        <strain evidence="1 2">KCTC 29219</strain>
    </source>
</reference>
<gene>
    <name evidence="1" type="ORF">E0H45_08270</name>
</gene>
<dbReference type="RefSeq" id="WP_131335754.1">
    <property type="nucleotide sequence ID" value="NZ_SJJZ01000001.1"/>
</dbReference>